<gene>
    <name evidence="1" type="ORF">CPYG_00205</name>
</gene>
<reference evidence="1 2" key="1">
    <citation type="submission" date="2010-12" db="EMBL/GenBank/DDBJ databases">
        <title>The Genome Sequence of Cyanophage P-SS1.</title>
        <authorList>
            <consortium name="The Broad Institute Genome Sequencing Platform"/>
            <person name="Henn M.R."/>
            <person name="Sullivan M.S."/>
            <person name="Osburne M.S."/>
            <person name="Levin J."/>
            <person name="Malboeuf C."/>
            <person name="Casali M."/>
            <person name="Russ C."/>
            <person name="Lennon N."/>
            <person name="Chapman S.B."/>
            <person name="Erlich R."/>
            <person name="Young S.K."/>
            <person name="Yandava C."/>
            <person name="Zeng Q."/>
            <person name="Alvarado L."/>
            <person name="Anderson S."/>
            <person name="Berlin A."/>
            <person name="Chen Z."/>
            <person name="Freedman E."/>
            <person name="Gellesch M."/>
            <person name="Goldberg J."/>
            <person name="Green L."/>
            <person name="Griggs A."/>
            <person name="Gujja S."/>
            <person name="Heilman E.R."/>
            <person name="Heiman D."/>
            <person name="Hollinger A."/>
            <person name="Howarth C."/>
            <person name="Larson L."/>
            <person name="Mehta T."/>
            <person name="Pearson M."/>
            <person name="Roberts A."/>
            <person name="Ryan E."/>
            <person name="Saif S."/>
            <person name="Shea T."/>
            <person name="Shenoy N."/>
            <person name="Sisk P."/>
            <person name="Stolte C."/>
            <person name="Sykes S."/>
            <person name="White J."/>
            <person name="Yu Q."/>
            <person name="Coleman M.L."/>
            <person name="Huang K.H."/>
            <person name="Weigele P.R."/>
            <person name="DeFrancesco A.S."/>
            <person name="Kern S.E."/>
            <person name="Thompson L.R."/>
            <person name="Fu R."/>
            <person name="Hombeck B."/>
            <person name="Chisholm S.W."/>
            <person name="Haas B."/>
            <person name="Nusbaum C."/>
            <person name="Birren B."/>
        </authorList>
    </citation>
    <scope>NUCLEOTIDE SEQUENCE [LARGE SCALE GENOMIC DNA]</scope>
    <source>
        <strain evidence="1 2">P-SS1</strain>
    </source>
</reference>
<accession>M1PRD1</accession>
<protein>
    <submittedName>
        <fullName evidence="1">Uncharacterized protein</fullName>
    </submittedName>
</protein>
<evidence type="ECO:0000313" key="1">
    <source>
        <dbReference type="EMBL" id="AGF91499.1"/>
    </source>
</evidence>
<dbReference type="Proteomes" id="UP000502917">
    <property type="component" value="Segment"/>
</dbReference>
<evidence type="ECO:0000313" key="2">
    <source>
        <dbReference type="Proteomes" id="UP000502917"/>
    </source>
</evidence>
<proteinExistence type="predicted"/>
<organism evidence="1 2">
    <name type="scientific">Cyanophage P-SS1</name>
    <dbReference type="NCBI Taxonomy" id="889957"/>
    <lineage>
        <taxon>Viruses</taxon>
        <taxon>Duplodnaviria</taxon>
        <taxon>Heunggongvirae</taxon>
        <taxon>Uroviricota</taxon>
        <taxon>Caudoviricetes</taxon>
        <taxon>Pantevenvirales</taxon>
        <taxon>Kyanoviridae</taxon>
        <taxon>Ronodorvirus</taxon>
        <taxon>Ronodorvirus ssm4</taxon>
    </lineage>
</organism>
<name>M1PRD1_9CAUD</name>
<dbReference type="EMBL" id="JF974306">
    <property type="protein sequence ID" value="AGF91499.1"/>
    <property type="molecule type" value="Genomic_DNA"/>
</dbReference>
<sequence length="52" mass="6163">MSHYTVGYHDNQNHHYEICEYAEDAYNAIKQAREDLKGFDNPHAAEYCIKEE</sequence>